<dbReference type="PANTHER" id="PTHR33515:SF1">
    <property type="entry name" value="RIBOSOME-BINDING FACTOR A, CHLOROPLASTIC-RELATED"/>
    <property type="match status" value="1"/>
</dbReference>
<organism evidence="1">
    <name type="scientific">hot springs metagenome</name>
    <dbReference type="NCBI Taxonomy" id="433727"/>
    <lineage>
        <taxon>unclassified sequences</taxon>
        <taxon>metagenomes</taxon>
        <taxon>ecological metagenomes</taxon>
    </lineage>
</organism>
<dbReference type="EMBL" id="BLAB01000001">
    <property type="protein sequence ID" value="GER92902.1"/>
    <property type="molecule type" value="Genomic_DNA"/>
</dbReference>
<evidence type="ECO:0000313" key="1">
    <source>
        <dbReference type="EMBL" id="GER92902.1"/>
    </source>
</evidence>
<dbReference type="SUPFAM" id="SSF89919">
    <property type="entry name" value="Ribosome-binding factor A, RbfA"/>
    <property type="match status" value="1"/>
</dbReference>
<reference evidence="1" key="1">
    <citation type="submission" date="2019-10" db="EMBL/GenBank/DDBJ databases">
        <title>Metagenomic sequencing of thiosulfate-disproportionating enrichment culture.</title>
        <authorList>
            <person name="Umezawa K."/>
            <person name="Kojima H."/>
            <person name="Fukui M."/>
        </authorList>
    </citation>
    <scope>NUCLEOTIDE SEQUENCE</scope>
    <source>
        <strain evidence="1">45J</strain>
    </source>
</reference>
<protein>
    <submittedName>
        <fullName evidence="1">Ribosome-binding factor A</fullName>
    </submittedName>
</protein>
<proteinExistence type="inferred from homology"/>
<dbReference type="InterPro" id="IPR015946">
    <property type="entry name" value="KH_dom-like_a/b"/>
</dbReference>
<dbReference type="NCBIfam" id="TIGR00082">
    <property type="entry name" value="rbfA"/>
    <property type="match status" value="1"/>
</dbReference>
<dbReference type="Pfam" id="PF02033">
    <property type="entry name" value="RBFA"/>
    <property type="match status" value="1"/>
</dbReference>
<dbReference type="GO" id="GO:0006364">
    <property type="term" value="P:rRNA processing"/>
    <property type="evidence" value="ECO:0007669"/>
    <property type="project" value="InterPro"/>
</dbReference>
<dbReference type="GO" id="GO:0005829">
    <property type="term" value="C:cytosol"/>
    <property type="evidence" value="ECO:0007669"/>
    <property type="project" value="TreeGrafter"/>
</dbReference>
<dbReference type="GO" id="GO:0043024">
    <property type="term" value="F:ribosomal small subunit binding"/>
    <property type="evidence" value="ECO:0007669"/>
    <property type="project" value="TreeGrafter"/>
</dbReference>
<dbReference type="InterPro" id="IPR000238">
    <property type="entry name" value="RbfA"/>
</dbReference>
<gene>
    <name evidence="1" type="ORF">A45J_0633</name>
</gene>
<dbReference type="AlphaFoldDB" id="A0A5J4L0T5"/>
<name>A0A5J4L0T5_9ZZZZ</name>
<accession>A0A5J4L0T5</accession>
<dbReference type="PANTHER" id="PTHR33515">
    <property type="entry name" value="RIBOSOME-BINDING FACTOR A, CHLOROPLASTIC-RELATED"/>
    <property type="match status" value="1"/>
</dbReference>
<comment type="caution">
    <text evidence="1">The sequence shown here is derived from an EMBL/GenBank/DDBJ whole genome shotgun (WGS) entry which is preliminary data.</text>
</comment>
<dbReference type="Gene3D" id="3.30.300.20">
    <property type="match status" value="1"/>
</dbReference>
<dbReference type="InterPro" id="IPR023799">
    <property type="entry name" value="RbfA_dom_sf"/>
</dbReference>
<sequence length="115" mass="13635">MHPYKRSQRLSILIREEIADIIMRRIKDPRLGFVTVTDVEMSEDLKIARIFISVMKQEDKDTTLEILNAAKGLIRNEVSKRVRTKFIPNIEFRIDKSIEHGDRIDKLLREIKEQM</sequence>
<dbReference type="HAMAP" id="MF_00003">
    <property type="entry name" value="RbfA"/>
    <property type="match status" value="1"/>
</dbReference>